<sequence>MPYDGFLTTNIRNMLEIADDHETYPLQSQNYINNDGTLNWDILTKKNLSGGDYPDDQESDILLFKQSANHLKAAIVQQIHPFVQNLFTLSNEEILVKYNGKTTFLPEIPSELSNNLPSHYTKENFIFLDVLNTYRKAQFQLSFAIGISFLESSINGIVVSESEGQLCTSRQLKINTMLSNENIKNIFGIDVIFLLRLFCGPLQGMNLRNIVWHGFLVDNEFDSRYSSFLILLLLSLPLVSKKELKSLHEFDVPMHQQTFHIPFESTFIPAAQLEQWKECLHDYKNQNPYHVVTRLYPLLEHAMRCLFSKINKCEDRVMSAEVDNLYTTFDEILNPFVYDTGTPNGLYDELGDSIMLMLFDLLVWKDGPRVRDKLSHGAIDPNTLPTSIVDRTVFLCFILCKKYSDTTHYESVAFEPMFHPQIFLHADLIKTRDYMVHFYKNYVDGQPKRSSSDKVGLEGLNMSKEEEANLLVCIGELDERINKLIPNSSSMFNAHESDLLNSYNHLCNPCMIPRRYTGKVGNNVSVELQKIKTLRLIVVNSRQVLQPLLSAYDKYNQMVCERKAYAKHRNAFEKLKQNMFSIYLLMLVVLKNVEILTLSNNPYVNGHELRDALLKLVNSLQVGYASQPRTWRMFRKVLEISSTFNEYSQ</sequence>
<dbReference type="InterPro" id="IPR039635">
    <property type="entry name" value="ERMARD"/>
</dbReference>
<gene>
    <name evidence="2" type="ORF">AKO1_012546</name>
</gene>
<dbReference type="Proteomes" id="UP001431209">
    <property type="component" value="Unassembled WGS sequence"/>
</dbReference>
<accession>A0AAW2YY06</accession>
<name>A0AAW2YY06_9EUKA</name>
<evidence type="ECO:0000313" key="3">
    <source>
        <dbReference type="Proteomes" id="UP001431209"/>
    </source>
</evidence>
<dbReference type="AlphaFoldDB" id="A0AAW2YY06"/>
<protein>
    <submittedName>
        <fullName evidence="2">Endoplasmic reticulum membrane-associated RNA degradation protein</fullName>
    </submittedName>
</protein>
<proteinExistence type="predicted"/>
<dbReference type="PANTHER" id="PTHR31701">
    <property type="entry name" value="ENDOPLASMIC RETICULUM MEMBRANE-ASSOCIATED RNA DEGRADATION PROTEIN"/>
    <property type="match status" value="1"/>
</dbReference>
<dbReference type="PANTHER" id="PTHR31701:SF2">
    <property type="entry name" value="ENDOPLASMIC RETICULUM MEMBRANE-ASSOCIATED RNA DEGRADATION PROTEIN"/>
    <property type="match status" value="1"/>
</dbReference>
<keyword evidence="3" id="KW-1185">Reference proteome</keyword>
<reference evidence="2 3" key="1">
    <citation type="submission" date="2024-03" db="EMBL/GenBank/DDBJ databases">
        <title>The Acrasis kona genome and developmental transcriptomes reveal deep origins of eukaryotic multicellular pathways.</title>
        <authorList>
            <person name="Sheikh S."/>
            <person name="Fu C.-J."/>
            <person name="Brown M.W."/>
            <person name="Baldauf S.L."/>
        </authorList>
    </citation>
    <scope>NUCLEOTIDE SEQUENCE [LARGE SCALE GENOMIC DNA]</scope>
    <source>
        <strain evidence="2 3">ATCC MYA-3509</strain>
    </source>
</reference>
<organism evidence="2 3">
    <name type="scientific">Acrasis kona</name>
    <dbReference type="NCBI Taxonomy" id="1008807"/>
    <lineage>
        <taxon>Eukaryota</taxon>
        <taxon>Discoba</taxon>
        <taxon>Heterolobosea</taxon>
        <taxon>Tetramitia</taxon>
        <taxon>Eutetramitia</taxon>
        <taxon>Acrasidae</taxon>
        <taxon>Acrasis</taxon>
    </lineage>
</organism>
<dbReference type="InterPro" id="IPR025209">
    <property type="entry name" value="DUF4209"/>
</dbReference>
<dbReference type="EMBL" id="JAOPGA020000784">
    <property type="protein sequence ID" value="KAL0481703.1"/>
    <property type="molecule type" value="Genomic_DNA"/>
</dbReference>
<comment type="caution">
    <text evidence="2">The sequence shown here is derived from an EMBL/GenBank/DDBJ whole genome shotgun (WGS) entry which is preliminary data.</text>
</comment>
<feature type="domain" description="DUF4209" evidence="1">
    <location>
        <begin position="170"/>
        <end position="236"/>
    </location>
</feature>
<evidence type="ECO:0000313" key="2">
    <source>
        <dbReference type="EMBL" id="KAL0481703.1"/>
    </source>
</evidence>
<dbReference type="Pfam" id="PF13910">
    <property type="entry name" value="DUF4209"/>
    <property type="match status" value="1"/>
</dbReference>
<evidence type="ECO:0000259" key="1">
    <source>
        <dbReference type="Pfam" id="PF13910"/>
    </source>
</evidence>